<evidence type="ECO:0000259" key="13">
    <source>
        <dbReference type="SMART" id="SM00892"/>
    </source>
</evidence>
<feature type="chain" id="PRO_5042058045" description="Endonuclease" evidence="11">
    <location>
        <begin position="25"/>
        <end position="255"/>
    </location>
</feature>
<dbReference type="InterPro" id="IPR040255">
    <property type="entry name" value="Non-specific_endonuclease"/>
</dbReference>
<evidence type="ECO:0000256" key="5">
    <source>
        <dbReference type="ARBA" id="ARBA00022759"/>
    </source>
</evidence>
<dbReference type="GO" id="GO:0004519">
    <property type="term" value="F:endonuclease activity"/>
    <property type="evidence" value="ECO:0007669"/>
    <property type="project" value="UniProtKB-UniRule"/>
</dbReference>
<evidence type="ECO:0000313" key="15">
    <source>
        <dbReference type="Proteomes" id="UP000044098"/>
    </source>
</evidence>
<feature type="domain" description="ENPP1-3/EXOG-like endonuclease/phosphodiesterase" evidence="12">
    <location>
        <begin position="55"/>
        <end position="245"/>
    </location>
</feature>
<dbReference type="PANTHER" id="PTHR13966">
    <property type="entry name" value="ENDONUCLEASE RELATED"/>
    <property type="match status" value="1"/>
</dbReference>
<feature type="signal peptide" evidence="11">
    <location>
        <begin position="1"/>
        <end position="24"/>
    </location>
</feature>
<name>A0AAD2J4V3_ACHAE</name>
<evidence type="ECO:0000256" key="6">
    <source>
        <dbReference type="ARBA" id="ARBA00022801"/>
    </source>
</evidence>
<feature type="active site" description="Proton acceptor" evidence="8">
    <location>
        <position position="120"/>
    </location>
</feature>
<accession>A0AAD2J4V3</accession>
<reference evidence="14 15" key="1">
    <citation type="submission" date="2015-09" db="EMBL/GenBank/DDBJ databases">
        <authorList>
            <consortium name="Pathogen Informatics"/>
        </authorList>
    </citation>
    <scope>NUCLEOTIDE SEQUENCE [LARGE SCALE GENOMIC DNA]</scope>
    <source>
        <strain evidence="14 15">2789STDY5608625</strain>
    </source>
</reference>
<dbReference type="InterPro" id="IPR020821">
    <property type="entry name" value="ENPP1-3/EXOG-like_nuc-like"/>
</dbReference>
<proteinExistence type="inferred from homology"/>
<dbReference type="PROSITE" id="PS01070">
    <property type="entry name" value="NUCLEASE_NON_SPEC"/>
    <property type="match status" value="1"/>
</dbReference>
<comment type="similarity">
    <text evidence="2 10">Belongs to the DNA/RNA non-specific endonuclease family.</text>
</comment>
<dbReference type="GO" id="GO:0016787">
    <property type="term" value="F:hydrolase activity"/>
    <property type="evidence" value="ECO:0007669"/>
    <property type="project" value="UniProtKB-KW"/>
</dbReference>
<evidence type="ECO:0000256" key="11">
    <source>
        <dbReference type="SAM" id="SignalP"/>
    </source>
</evidence>
<comment type="caution">
    <text evidence="14">The sequence shown here is derived from an EMBL/GenBank/DDBJ whole genome shotgun (WGS) entry which is preliminary data.</text>
</comment>
<dbReference type="GO" id="GO:0046872">
    <property type="term" value="F:metal ion binding"/>
    <property type="evidence" value="ECO:0007669"/>
    <property type="project" value="UniProtKB-KW"/>
</dbReference>
<dbReference type="InterPro" id="IPR044929">
    <property type="entry name" value="DNA/RNA_non-sp_Endonuclease_sf"/>
</dbReference>
<dbReference type="Proteomes" id="UP000044098">
    <property type="component" value="Unassembled WGS sequence"/>
</dbReference>
<keyword evidence="7" id="KW-0460">Magnesium</keyword>
<keyword evidence="3 10" id="KW-0540">Nuclease</keyword>
<dbReference type="EC" id="3.1.30.-" evidence="10"/>
<dbReference type="GO" id="GO:0003676">
    <property type="term" value="F:nucleic acid binding"/>
    <property type="evidence" value="ECO:0007669"/>
    <property type="project" value="InterPro"/>
</dbReference>
<gene>
    <name evidence="14" type="primary">nucA_2</name>
    <name evidence="14" type="ORF">ERS370000_05494</name>
</gene>
<keyword evidence="5 10" id="KW-0255">Endonuclease</keyword>
<evidence type="ECO:0000256" key="9">
    <source>
        <dbReference type="PIRSR" id="PIRSR640255-2"/>
    </source>
</evidence>
<organism evidence="14 15">
    <name type="scientific">Achromobacter aegrifaciens</name>
    <dbReference type="NCBI Taxonomy" id="1287736"/>
    <lineage>
        <taxon>Bacteria</taxon>
        <taxon>Pseudomonadati</taxon>
        <taxon>Pseudomonadota</taxon>
        <taxon>Betaproteobacteria</taxon>
        <taxon>Burkholderiales</taxon>
        <taxon>Alcaligenaceae</taxon>
        <taxon>Achromobacter</taxon>
    </lineage>
</organism>
<dbReference type="SMART" id="SM00477">
    <property type="entry name" value="NUC"/>
    <property type="match status" value="1"/>
</dbReference>
<dbReference type="SUPFAM" id="SSF54060">
    <property type="entry name" value="His-Me finger endonucleases"/>
    <property type="match status" value="1"/>
</dbReference>
<dbReference type="SMART" id="SM00892">
    <property type="entry name" value="Endonuclease_NS"/>
    <property type="match status" value="1"/>
</dbReference>
<dbReference type="InterPro" id="IPR001604">
    <property type="entry name" value="Endo_G_ENPP1-like_dom"/>
</dbReference>
<keyword evidence="11" id="KW-0732">Signal</keyword>
<evidence type="ECO:0000313" key="14">
    <source>
        <dbReference type="EMBL" id="CUJ71829.1"/>
    </source>
</evidence>
<evidence type="ECO:0000256" key="1">
    <source>
        <dbReference type="ARBA" id="ARBA00001946"/>
    </source>
</evidence>
<feature type="binding site" evidence="9">
    <location>
        <position position="150"/>
    </location>
    <ligand>
        <name>Mg(2+)</name>
        <dbReference type="ChEBI" id="CHEBI:18420"/>
        <note>catalytic</note>
    </ligand>
</feature>
<evidence type="ECO:0000259" key="12">
    <source>
        <dbReference type="SMART" id="SM00477"/>
    </source>
</evidence>
<evidence type="ECO:0000256" key="8">
    <source>
        <dbReference type="PIRSR" id="PIRSR640255-1"/>
    </source>
</evidence>
<evidence type="ECO:0000256" key="4">
    <source>
        <dbReference type="ARBA" id="ARBA00022723"/>
    </source>
</evidence>
<dbReference type="EMBL" id="CYTK01000012">
    <property type="protein sequence ID" value="CUJ71829.1"/>
    <property type="molecule type" value="Genomic_DNA"/>
</dbReference>
<keyword evidence="6 10" id="KW-0378">Hydrolase</keyword>
<feature type="domain" description="DNA/RNA non-specific endonuclease/pyrophosphatase/phosphodiesterase" evidence="13">
    <location>
        <begin position="54"/>
        <end position="239"/>
    </location>
</feature>
<comment type="cofactor">
    <cofactor evidence="1 10">
        <name>Mg(2+)</name>
        <dbReference type="ChEBI" id="CHEBI:18420"/>
    </cofactor>
</comment>
<keyword evidence="4 9" id="KW-0479">Metal-binding</keyword>
<sequence>MRAYRLVRLAAALCSTFIVSSVGAVESRCPSHYAGALPPVILNAAVATGAMELCSQGYGILYSTEAKSPILAAEHLSPARVRRAYEHQGRSNDFRPDERVSRRARASLDDFRGSGLDRGHLAPSADMDSPRADSESFLLTNIVPQDPHLNRNLWAAIEKSVRAMAKHRQIYVVTGVIWEPHSSRTVGRGEVRVPAYLYKAVYDPAARAGAAYLVANAPHQSHRELSLAELRAVAGVDPFPNGGDLAKLRLPRPRY</sequence>
<evidence type="ECO:0000256" key="7">
    <source>
        <dbReference type="ARBA" id="ARBA00022842"/>
    </source>
</evidence>
<dbReference type="Gene3D" id="3.40.570.10">
    <property type="entry name" value="Extracellular Endonuclease, subunit A"/>
    <property type="match status" value="1"/>
</dbReference>
<dbReference type="InterPro" id="IPR044925">
    <property type="entry name" value="His-Me_finger_sf"/>
</dbReference>
<dbReference type="AlphaFoldDB" id="A0AAD2J4V3"/>
<evidence type="ECO:0000256" key="3">
    <source>
        <dbReference type="ARBA" id="ARBA00022722"/>
    </source>
</evidence>
<evidence type="ECO:0000256" key="10">
    <source>
        <dbReference type="RuleBase" id="RU366055"/>
    </source>
</evidence>
<protein>
    <recommendedName>
        <fullName evidence="10">Endonuclease</fullName>
        <ecNumber evidence="10">3.1.30.-</ecNumber>
    </recommendedName>
</protein>
<dbReference type="Pfam" id="PF01223">
    <property type="entry name" value="Endonuclease_NS"/>
    <property type="match status" value="1"/>
</dbReference>
<evidence type="ECO:0000256" key="2">
    <source>
        <dbReference type="ARBA" id="ARBA00010052"/>
    </source>
</evidence>
<dbReference type="PANTHER" id="PTHR13966:SF5">
    <property type="entry name" value="ENDONUCLEASE G, MITOCHONDRIAL"/>
    <property type="match status" value="1"/>
</dbReference>
<dbReference type="InterPro" id="IPR018524">
    <property type="entry name" value="DNA/RNA_endonuclease_AS"/>
</dbReference>